<dbReference type="RefSeq" id="XP_020048904.1">
    <property type="nucleotide sequence ID" value="XM_020188945.1"/>
</dbReference>
<sequence>MNSIGIEESSDSSDGFDSEMEDVYITVEVPLISESLITTSFETFHPGSRPVLNQSQNHNRSSYSKYVSSQSENLKKKIPTKRDTRNRKNSTDKNNDYNDSNNDDEDENDNEIGDNEIEDEIDNDNDIDNEKLNSKTLPPINSISNNLEYPFNFIKPTSVLQISGLETEHPLFKIDDNFFRGSWENLVGTEVFVNDNGENVLPNGGVKSRIKLQFGSFKKKKKIYGKSEHKNGESNKDKSVKSGHSNHKKKTNDDDDEDYEEENQNDDRIDKSGINHEKSVKSLARVNLYENALNLAEKLEKEDMIQHKKDNK</sequence>
<dbReference type="Proteomes" id="UP000095038">
    <property type="component" value="Unassembled WGS sequence"/>
</dbReference>
<protein>
    <recommendedName>
        <fullName evidence="2">Transcription factor TFIIIC triple barrel domain-containing protein</fullName>
    </recommendedName>
</protein>
<feature type="compositionally biased region" description="Basic residues" evidence="1">
    <location>
        <begin position="76"/>
        <end position="88"/>
    </location>
</feature>
<gene>
    <name evidence="3" type="ORF">ASCRUDRAFT_12606</name>
</gene>
<dbReference type="OrthoDB" id="4095947at2759"/>
<dbReference type="Pfam" id="PF10419">
    <property type="entry name" value="TFIIIC_sub6"/>
    <property type="match status" value="1"/>
</dbReference>
<reference evidence="4" key="1">
    <citation type="submission" date="2016-05" db="EMBL/GenBank/DDBJ databases">
        <title>Comparative genomics of biotechnologically important yeasts.</title>
        <authorList>
            <consortium name="DOE Joint Genome Institute"/>
            <person name="Riley R."/>
            <person name="Haridas S."/>
            <person name="Wolfe K.H."/>
            <person name="Lopes M.R."/>
            <person name="Hittinger C.T."/>
            <person name="Goker M."/>
            <person name="Salamov A."/>
            <person name="Wisecaver J."/>
            <person name="Long T.M."/>
            <person name="Aerts A.L."/>
            <person name="Barry K."/>
            <person name="Choi C."/>
            <person name="Clum A."/>
            <person name="Coughlan A.Y."/>
            <person name="Deshpande S."/>
            <person name="Douglass A.P."/>
            <person name="Hanson S.J."/>
            <person name="Klenk H.-P."/>
            <person name="Labutti K."/>
            <person name="Lapidus A."/>
            <person name="Lindquist E."/>
            <person name="Lipzen A."/>
            <person name="Meier-Kolthoff J.P."/>
            <person name="Ohm R.A."/>
            <person name="Otillar R.P."/>
            <person name="Pangilinan J."/>
            <person name="Peng Y."/>
            <person name="Rokas A."/>
            <person name="Rosa C.A."/>
            <person name="Scheuner C."/>
            <person name="Sibirny A.A."/>
            <person name="Slot J.C."/>
            <person name="Stielow J.B."/>
            <person name="Sun H."/>
            <person name="Kurtzman C.P."/>
            <person name="Blackwell M."/>
            <person name="Grigoriev I.V."/>
            <person name="Jeffries T.W."/>
        </authorList>
    </citation>
    <scope>NUCLEOTIDE SEQUENCE [LARGE SCALE GENOMIC DNA]</scope>
    <source>
        <strain evidence="4">DSM 1968</strain>
    </source>
</reference>
<dbReference type="STRING" id="1344418.A0A1D2VM06"/>
<feature type="compositionally biased region" description="Acidic residues" evidence="1">
    <location>
        <begin position="253"/>
        <end position="264"/>
    </location>
</feature>
<accession>A0A1D2VM06</accession>
<keyword evidence="4" id="KW-1185">Reference proteome</keyword>
<dbReference type="AlphaFoldDB" id="A0A1D2VM06"/>
<feature type="domain" description="Transcription factor TFIIIC triple barrel" evidence="2">
    <location>
        <begin position="19"/>
        <end position="233"/>
    </location>
</feature>
<evidence type="ECO:0000313" key="4">
    <source>
        <dbReference type="Proteomes" id="UP000095038"/>
    </source>
</evidence>
<dbReference type="GeneID" id="30962581"/>
<feature type="compositionally biased region" description="Polar residues" evidence="1">
    <location>
        <begin position="51"/>
        <end position="60"/>
    </location>
</feature>
<evidence type="ECO:0000256" key="1">
    <source>
        <dbReference type="SAM" id="MobiDB-lite"/>
    </source>
</evidence>
<feature type="region of interest" description="Disordered" evidence="1">
    <location>
        <begin position="223"/>
        <end position="283"/>
    </location>
</feature>
<feature type="compositionally biased region" description="Basic and acidic residues" evidence="1">
    <location>
        <begin position="265"/>
        <end position="280"/>
    </location>
</feature>
<dbReference type="InParanoid" id="A0A1D2VM06"/>
<dbReference type="Gene3D" id="2.60.40.4370">
    <property type="match status" value="1"/>
</dbReference>
<name>A0A1D2VM06_9ASCO</name>
<feature type="compositionally biased region" description="Acidic residues" evidence="1">
    <location>
        <begin position="101"/>
        <end position="127"/>
    </location>
</feature>
<feature type="compositionally biased region" description="Low complexity" evidence="1">
    <location>
        <begin position="61"/>
        <end position="71"/>
    </location>
</feature>
<evidence type="ECO:0000313" key="3">
    <source>
        <dbReference type="EMBL" id="ODV62597.1"/>
    </source>
</evidence>
<feature type="compositionally biased region" description="Basic and acidic residues" evidence="1">
    <location>
        <begin position="225"/>
        <end position="240"/>
    </location>
</feature>
<feature type="region of interest" description="Disordered" evidence="1">
    <location>
        <begin position="47"/>
        <end position="139"/>
    </location>
</feature>
<dbReference type="InterPro" id="IPR019481">
    <property type="entry name" value="TFIIIC_triple_barrel"/>
</dbReference>
<dbReference type="EMBL" id="KV454477">
    <property type="protein sequence ID" value="ODV62597.1"/>
    <property type="molecule type" value="Genomic_DNA"/>
</dbReference>
<evidence type="ECO:0000259" key="2">
    <source>
        <dbReference type="Pfam" id="PF10419"/>
    </source>
</evidence>
<organism evidence="3 4">
    <name type="scientific">Ascoidea rubescens DSM 1968</name>
    <dbReference type="NCBI Taxonomy" id="1344418"/>
    <lineage>
        <taxon>Eukaryota</taxon>
        <taxon>Fungi</taxon>
        <taxon>Dikarya</taxon>
        <taxon>Ascomycota</taxon>
        <taxon>Saccharomycotina</taxon>
        <taxon>Saccharomycetes</taxon>
        <taxon>Ascoideaceae</taxon>
        <taxon>Ascoidea</taxon>
    </lineage>
</organism>
<proteinExistence type="predicted"/>